<sequence length="39" mass="4309">MLATGLIDETASPLRFQPHDFRRIFVTDALANGMPPHTA</sequence>
<dbReference type="Proteomes" id="UP001500456">
    <property type="component" value="Unassembled WGS sequence"/>
</dbReference>
<keyword evidence="2" id="KW-1185">Reference proteome</keyword>
<protein>
    <recommendedName>
        <fullName evidence="3">Integrase</fullName>
    </recommendedName>
</protein>
<dbReference type="EMBL" id="BAAAZX010000043">
    <property type="protein sequence ID" value="GAA4028202.1"/>
    <property type="molecule type" value="Genomic_DNA"/>
</dbReference>
<accession>A0ABP7TMC6</accession>
<name>A0ABP7TMC6_9ACTN</name>
<organism evidence="1 2">
    <name type="scientific">Streptomyces plumbiresistens</name>
    <dbReference type="NCBI Taxonomy" id="511811"/>
    <lineage>
        <taxon>Bacteria</taxon>
        <taxon>Bacillati</taxon>
        <taxon>Actinomycetota</taxon>
        <taxon>Actinomycetes</taxon>
        <taxon>Kitasatosporales</taxon>
        <taxon>Streptomycetaceae</taxon>
        <taxon>Streptomyces</taxon>
    </lineage>
</organism>
<proteinExistence type="predicted"/>
<evidence type="ECO:0000313" key="2">
    <source>
        <dbReference type="Proteomes" id="UP001500456"/>
    </source>
</evidence>
<evidence type="ECO:0008006" key="3">
    <source>
        <dbReference type="Google" id="ProtNLM"/>
    </source>
</evidence>
<reference evidence="2" key="1">
    <citation type="journal article" date="2019" name="Int. J. Syst. Evol. Microbiol.">
        <title>The Global Catalogue of Microorganisms (GCM) 10K type strain sequencing project: providing services to taxonomists for standard genome sequencing and annotation.</title>
        <authorList>
            <consortium name="The Broad Institute Genomics Platform"/>
            <consortium name="The Broad Institute Genome Sequencing Center for Infectious Disease"/>
            <person name="Wu L."/>
            <person name="Ma J."/>
        </authorList>
    </citation>
    <scope>NUCLEOTIDE SEQUENCE [LARGE SCALE GENOMIC DNA]</scope>
    <source>
        <strain evidence="2">JCM 16924</strain>
    </source>
</reference>
<evidence type="ECO:0000313" key="1">
    <source>
        <dbReference type="EMBL" id="GAA4028202.1"/>
    </source>
</evidence>
<comment type="caution">
    <text evidence="1">The sequence shown here is derived from an EMBL/GenBank/DDBJ whole genome shotgun (WGS) entry which is preliminary data.</text>
</comment>
<gene>
    <name evidence="1" type="ORF">GCM10022232_87590</name>
</gene>